<dbReference type="OrthoDB" id="37297at2759"/>
<dbReference type="InterPro" id="IPR036249">
    <property type="entry name" value="Thioredoxin-like_sf"/>
</dbReference>
<dbReference type="STRING" id="4781.A0A0P1AWP9"/>
<dbReference type="PANTHER" id="PTHR33875">
    <property type="entry name" value="OS09G0542200 PROTEIN"/>
    <property type="match status" value="1"/>
</dbReference>
<dbReference type="PANTHER" id="PTHR33875:SF2">
    <property type="entry name" value="ACR183CP"/>
    <property type="match status" value="1"/>
</dbReference>
<dbReference type="SUPFAM" id="SSF52833">
    <property type="entry name" value="Thioredoxin-like"/>
    <property type="match status" value="1"/>
</dbReference>
<dbReference type="GeneID" id="36396486"/>
<keyword evidence="3" id="KW-1185">Reference proteome</keyword>
<dbReference type="Gene3D" id="3.40.30.10">
    <property type="entry name" value="Glutaredoxin"/>
    <property type="match status" value="1"/>
</dbReference>
<dbReference type="AlphaFoldDB" id="A0A0P1AWP9"/>
<sequence>MGAGVQLESYIDLLCPDSKSAYLGLKKLSEYYEGDELCIRFVLFPLPYHQHAFNAAEATFTITTILRDESFTTWLETMYANQDRFWNKATKDLSSMQVVEKLKKLAQKTFPSLTDKQWDEYMTGYGGTDVDNLARESWKYACSRGISGTPLYTLNGVPFKADADWTFEQWREVIDPLVKFNQHTKKSQVDAQLWKNVHLSGSPRTLPDRTVLHLVRADGWNIAEQACKQNTGGEIACEFAPGRVMCCKTDEVCILREGCVLLQ</sequence>
<proteinExistence type="predicted"/>
<accession>A0A0P1AWP9</accession>
<dbReference type="InterPro" id="IPR012336">
    <property type="entry name" value="Thioredoxin-like_fold"/>
</dbReference>
<organism evidence="2 3">
    <name type="scientific">Plasmopara halstedii</name>
    <name type="common">Downy mildew of sunflower</name>
    <dbReference type="NCBI Taxonomy" id="4781"/>
    <lineage>
        <taxon>Eukaryota</taxon>
        <taxon>Sar</taxon>
        <taxon>Stramenopiles</taxon>
        <taxon>Oomycota</taxon>
        <taxon>Peronosporomycetes</taxon>
        <taxon>Peronosporales</taxon>
        <taxon>Peronosporaceae</taxon>
        <taxon>Plasmopara</taxon>
    </lineage>
</organism>
<evidence type="ECO:0000313" key="3">
    <source>
        <dbReference type="Proteomes" id="UP000054928"/>
    </source>
</evidence>
<dbReference type="Proteomes" id="UP000054928">
    <property type="component" value="Unassembled WGS sequence"/>
</dbReference>
<evidence type="ECO:0000313" key="2">
    <source>
        <dbReference type="EMBL" id="CEG45108.1"/>
    </source>
</evidence>
<dbReference type="Pfam" id="PF13462">
    <property type="entry name" value="Thioredoxin_4"/>
    <property type="match status" value="1"/>
</dbReference>
<dbReference type="EMBL" id="CCYD01001551">
    <property type="protein sequence ID" value="CEG45108.1"/>
    <property type="molecule type" value="Genomic_DNA"/>
</dbReference>
<protein>
    <submittedName>
        <fullName evidence="2">Uncharacterized conserved protein</fullName>
    </submittedName>
</protein>
<name>A0A0P1AWP9_PLAHL</name>
<evidence type="ECO:0000259" key="1">
    <source>
        <dbReference type="Pfam" id="PF13462"/>
    </source>
</evidence>
<dbReference type="OMA" id="GVQLESY"/>
<reference evidence="3" key="1">
    <citation type="submission" date="2014-09" db="EMBL/GenBank/DDBJ databases">
        <authorList>
            <person name="Sharma Rahul"/>
            <person name="Thines Marco"/>
        </authorList>
    </citation>
    <scope>NUCLEOTIDE SEQUENCE [LARGE SCALE GENOMIC DNA]</scope>
</reference>
<feature type="domain" description="Thioredoxin-like fold" evidence="1">
    <location>
        <begin position="3"/>
        <end position="175"/>
    </location>
</feature>
<dbReference type="RefSeq" id="XP_024581477.1">
    <property type="nucleotide sequence ID" value="XM_024715817.1"/>
</dbReference>